<proteinExistence type="inferred from homology"/>
<comment type="cofactor">
    <cofactor evidence="1">
        <name>thiamine diphosphate</name>
        <dbReference type="ChEBI" id="CHEBI:58937"/>
    </cofactor>
</comment>
<dbReference type="RefSeq" id="WP_218122828.1">
    <property type="nucleotide sequence ID" value="NZ_FNCY01000027.1"/>
</dbReference>
<dbReference type="PANTHER" id="PTHR47514">
    <property type="entry name" value="TRANSKETOLASE N-TERMINAL SECTION-RELATED"/>
    <property type="match status" value="1"/>
</dbReference>
<protein>
    <submittedName>
        <fullName evidence="5">Transketolase</fullName>
    </submittedName>
</protein>
<dbReference type="CDD" id="cd02012">
    <property type="entry name" value="TPP_TK"/>
    <property type="match status" value="1"/>
</dbReference>
<evidence type="ECO:0000256" key="1">
    <source>
        <dbReference type="ARBA" id="ARBA00001964"/>
    </source>
</evidence>
<organism evidence="5 6">
    <name type="scientific">Propionivibrio dicarboxylicus</name>
    <dbReference type="NCBI Taxonomy" id="83767"/>
    <lineage>
        <taxon>Bacteria</taxon>
        <taxon>Pseudomonadati</taxon>
        <taxon>Pseudomonadota</taxon>
        <taxon>Betaproteobacteria</taxon>
        <taxon>Rhodocyclales</taxon>
        <taxon>Rhodocyclaceae</taxon>
        <taxon>Propionivibrio</taxon>
    </lineage>
</organism>
<gene>
    <name evidence="5" type="ORF">SAMN05660652_03966</name>
</gene>
<feature type="domain" description="Transketolase N-terminal" evidence="4">
    <location>
        <begin position="12"/>
        <end position="272"/>
    </location>
</feature>
<dbReference type="PANTHER" id="PTHR47514:SF1">
    <property type="entry name" value="TRANSKETOLASE N-TERMINAL SECTION-RELATED"/>
    <property type="match status" value="1"/>
</dbReference>
<keyword evidence="6" id="KW-1185">Reference proteome</keyword>
<name>A0A1G8N131_9RHOO</name>
<dbReference type="SUPFAM" id="SSF52518">
    <property type="entry name" value="Thiamin diphosphate-binding fold (THDP-binding)"/>
    <property type="match status" value="1"/>
</dbReference>
<dbReference type="Pfam" id="PF00456">
    <property type="entry name" value="Transketolase_N"/>
    <property type="match status" value="1"/>
</dbReference>
<sequence length="278" mass="30382">MADETTVKELKRKAQQLRYNVLDMIGVGVAGHWGGSSSLAEAMAVLYFHSMKLDPTNPRHPDRDRLLLSKGHAALIQYAALCEVGYVPREELKRVKELNGLLQGHPDLSIPGIEAVTGSLGQGLSIGVGMALAFRLDRKANRVYVIMGDGEQSEGQLWEAAMAAANFKVDNLTAFLDWNKIQATGRTEDIFNIPDLDQKWRAFGWEVIVTDGHDIGKIIAAIDQAQTVKGKPTLIILDTIKGKGVSFAENVATYHNGIFDAAKFDAAKQELAAQLENI</sequence>
<dbReference type="Gene3D" id="3.40.50.970">
    <property type="match status" value="1"/>
</dbReference>
<keyword evidence="3" id="KW-0786">Thiamine pyrophosphate</keyword>
<dbReference type="AlphaFoldDB" id="A0A1G8N131"/>
<comment type="similarity">
    <text evidence="2">Belongs to the transketolase family.</text>
</comment>
<evidence type="ECO:0000256" key="2">
    <source>
        <dbReference type="ARBA" id="ARBA00007131"/>
    </source>
</evidence>
<evidence type="ECO:0000259" key="4">
    <source>
        <dbReference type="Pfam" id="PF00456"/>
    </source>
</evidence>
<evidence type="ECO:0000256" key="3">
    <source>
        <dbReference type="ARBA" id="ARBA00023052"/>
    </source>
</evidence>
<dbReference type="InterPro" id="IPR005474">
    <property type="entry name" value="Transketolase_N"/>
</dbReference>
<dbReference type="InterPro" id="IPR029061">
    <property type="entry name" value="THDP-binding"/>
</dbReference>
<dbReference type="EMBL" id="FNCY01000027">
    <property type="protein sequence ID" value="SDI73816.1"/>
    <property type="molecule type" value="Genomic_DNA"/>
</dbReference>
<accession>A0A1G8N131</accession>
<dbReference type="Proteomes" id="UP000198607">
    <property type="component" value="Unassembled WGS sequence"/>
</dbReference>
<evidence type="ECO:0000313" key="6">
    <source>
        <dbReference type="Proteomes" id="UP000198607"/>
    </source>
</evidence>
<evidence type="ECO:0000313" key="5">
    <source>
        <dbReference type="EMBL" id="SDI73816.1"/>
    </source>
</evidence>
<reference evidence="5 6" key="1">
    <citation type="submission" date="2016-10" db="EMBL/GenBank/DDBJ databases">
        <authorList>
            <person name="de Groot N.N."/>
        </authorList>
    </citation>
    <scope>NUCLEOTIDE SEQUENCE [LARGE SCALE GENOMIC DNA]</scope>
    <source>
        <strain evidence="5 6">DSM 5885</strain>
    </source>
</reference>
<dbReference type="STRING" id="83767.SAMN05660652_03966"/>